<evidence type="ECO:0008006" key="3">
    <source>
        <dbReference type="Google" id="ProtNLM"/>
    </source>
</evidence>
<keyword evidence="2" id="KW-1185">Reference proteome</keyword>
<dbReference type="OrthoDB" id="2567404at2"/>
<dbReference type="EMBL" id="SOPW01000038">
    <property type="protein sequence ID" value="TFB12836.1"/>
    <property type="molecule type" value="Genomic_DNA"/>
</dbReference>
<dbReference type="PROSITE" id="PS51257">
    <property type="entry name" value="PROKAR_LIPOPROTEIN"/>
    <property type="match status" value="1"/>
</dbReference>
<dbReference type="RefSeq" id="WP_134341663.1">
    <property type="nucleotide sequence ID" value="NZ_SOPW01000038.1"/>
</dbReference>
<organism evidence="1 2">
    <name type="scientific">Filobacillus milosensis</name>
    <dbReference type="NCBI Taxonomy" id="94137"/>
    <lineage>
        <taxon>Bacteria</taxon>
        <taxon>Bacillati</taxon>
        <taxon>Bacillota</taxon>
        <taxon>Bacilli</taxon>
        <taxon>Bacillales</taxon>
        <taxon>Bacillaceae</taxon>
        <taxon>Filobacillus</taxon>
    </lineage>
</organism>
<sequence length="230" mass="26054">MKKIIILFIVIGFVLVGCSQEQMNEVRGCPDAEISWVDVLMINDIKYEGGDRSLSEMETLEKGEKIGQVKYKLAGNACFDHKTKNGDAAFLPVGTDIYELVGYDSEFRVVANNKVYQVSENKKAKSISDLLDIRGKVAKLSLESEYDGSHISDFTEQETTKFIEDFLSLDYLGFSKVYKEIDSNQKVFLRIHLKDGSSFRIVYWLEENALNVGAFGTEEMKNIVLNKKDN</sequence>
<dbReference type="Proteomes" id="UP000297975">
    <property type="component" value="Unassembled WGS sequence"/>
</dbReference>
<evidence type="ECO:0000313" key="2">
    <source>
        <dbReference type="Proteomes" id="UP000297975"/>
    </source>
</evidence>
<evidence type="ECO:0000313" key="1">
    <source>
        <dbReference type="EMBL" id="TFB12836.1"/>
    </source>
</evidence>
<dbReference type="AlphaFoldDB" id="A0A4Y8ICM3"/>
<accession>A0A4Y8ICM3</accession>
<protein>
    <recommendedName>
        <fullName evidence="3">Lipoprotein</fullName>
    </recommendedName>
</protein>
<name>A0A4Y8ICM3_9BACI</name>
<reference evidence="1 2" key="1">
    <citation type="submission" date="2019-03" db="EMBL/GenBank/DDBJ databases">
        <authorList>
            <person name="He R.-H."/>
        </authorList>
    </citation>
    <scope>NUCLEOTIDE SEQUENCE [LARGE SCALE GENOMIC DNA]</scope>
    <source>
        <strain evidence="2">SH 714</strain>
    </source>
</reference>
<comment type="caution">
    <text evidence="1">The sequence shown here is derived from an EMBL/GenBank/DDBJ whole genome shotgun (WGS) entry which is preliminary data.</text>
</comment>
<gene>
    <name evidence="1" type="ORF">E3U55_16970</name>
</gene>
<proteinExistence type="predicted"/>